<accession>A0A314YPC7</accession>
<dbReference type="EC" id="2.3.2.27" evidence="1"/>
<evidence type="ECO:0000313" key="4">
    <source>
        <dbReference type="Proteomes" id="UP000250321"/>
    </source>
</evidence>
<evidence type="ECO:0000313" key="3">
    <source>
        <dbReference type="EMBL" id="PQQ09992.1"/>
    </source>
</evidence>
<comment type="catalytic activity">
    <reaction evidence="1">
        <text>S-ubiquitinyl-[E2 ubiquitin-conjugating enzyme]-L-cysteine + [acceptor protein]-L-lysine = [E2 ubiquitin-conjugating enzyme]-L-cysteine + N(6)-ubiquitinyl-[acceptor protein]-L-lysine.</text>
        <dbReference type="EC" id="2.3.2.27"/>
    </reaction>
</comment>
<comment type="pathway">
    <text evidence="1">Protein modification; protein ubiquitination.</text>
</comment>
<keyword evidence="1" id="KW-0808">Transferase</keyword>
<feature type="domain" description="E3 ubiquitin-protein ligase UBR-like C-terminal" evidence="2">
    <location>
        <begin position="49"/>
        <end position="229"/>
    </location>
</feature>
<dbReference type="AlphaFoldDB" id="A0A314YPC7"/>
<dbReference type="InterPro" id="IPR044046">
    <property type="entry name" value="E3_ligase_UBR-like_C"/>
</dbReference>
<dbReference type="OrthoDB" id="26387at2759"/>
<keyword evidence="1" id="KW-0833">Ubl conjugation pathway</keyword>
<gene>
    <name evidence="3" type="ORF">Pyn_03418</name>
</gene>
<keyword evidence="1" id="KW-0479">Metal-binding</keyword>
<dbReference type="GO" id="GO:0016567">
    <property type="term" value="P:protein ubiquitination"/>
    <property type="evidence" value="ECO:0007669"/>
    <property type="project" value="UniProtKB-UniRule"/>
</dbReference>
<dbReference type="GO" id="GO:0071596">
    <property type="term" value="P:ubiquitin-dependent protein catabolic process via the N-end rule pathway"/>
    <property type="evidence" value="ECO:0007669"/>
    <property type="project" value="UniProtKB-UniRule"/>
</dbReference>
<sequence length="294" mass="33679">MLQRFIGIQSFAESICFGVSIDHGSETCGQDRSHAIGDMMDTTYVALVELNEVQEIERMFKIPTLDVILKDKVVRSMVQKWFHHFCKEFEVQRFRGSIHCNPAVPFQLMRLPRVYQDLLQRYIKQRCPDCKSILEDPALCLLCGRLCSPSWKSCCREIGCQTHALACGSGTGVFLLIRRTTILLQRCARQAPWPSPYLDAFGEEDVEMQRGKPLYLNDERYAALTYLVASHGLDRSSKRISSSDNKSAPCINGSVYRTLRCLDFPLSILKIWFQGKTICRQVLPFVFLRLYSSI</sequence>
<organism evidence="3 4">
    <name type="scientific">Prunus yedoensis var. nudiflora</name>
    <dbReference type="NCBI Taxonomy" id="2094558"/>
    <lineage>
        <taxon>Eukaryota</taxon>
        <taxon>Viridiplantae</taxon>
        <taxon>Streptophyta</taxon>
        <taxon>Embryophyta</taxon>
        <taxon>Tracheophyta</taxon>
        <taxon>Spermatophyta</taxon>
        <taxon>Magnoliopsida</taxon>
        <taxon>eudicotyledons</taxon>
        <taxon>Gunneridae</taxon>
        <taxon>Pentapetalae</taxon>
        <taxon>rosids</taxon>
        <taxon>fabids</taxon>
        <taxon>Rosales</taxon>
        <taxon>Rosaceae</taxon>
        <taxon>Amygdaloideae</taxon>
        <taxon>Amygdaleae</taxon>
        <taxon>Prunus</taxon>
    </lineage>
</organism>
<dbReference type="Proteomes" id="UP000250321">
    <property type="component" value="Unassembled WGS sequence"/>
</dbReference>
<dbReference type="Pfam" id="PF18995">
    <property type="entry name" value="PRT6_C"/>
    <property type="match status" value="1"/>
</dbReference>
<proteinExistence type="inferred from homology"/>
<comment type="similarity">
    <text evidence="1">Belongs to the E3 ubiquitin-protein ligase UBR1-like family.</text>
</comment>
<keyword evidence="1" id="KW-0862">Zinc</keyword>
<reference evidence="3 4" key="1">
    <citation type="submission" date="2018-02" db="EMBL/GenBank/DDBJ databases">
        <title>Draft genome of wild Prunus yedoensis var. nudiflora.</title>
        <authorList>
            <person name="Baek S."/>
            <person name="Kim J.-H."/>
            <person name="Choi K."/>
            <person name="Kim G.-B."/>
            <person name="Cho A."/>
            <person name="Jang H."/>
            <person name="Shin C.-H."/>
            <person name="Yu H.-J."/>
            <person name="Mun J.-H."/>
        </authorList>
    </citation>
    <scope>NUCLEOTIDE SEQUENCE [LARGE SCALE GENOMIC DNA]</scope>
    <source>
        <strain evidence="4">cv. Jeju island</strain>
        <tissue evidence="3">Leaf</tissue>
    </source>
</reference>
<protein>
    <recommendedName>
        <fullName evidence="1">E3 ubiquitin-protein ligase</fullName>
        <ecNumber evidence="1">2.3.2.27</ecNumber>
    </recommendedName>
</protein>
<evidence type="ECO:0000259" key="2">
    <source>
        <dbReference type="Pfam" id="PF18995"/>
    </source>
</evidence>
<dbReference type="GO" id="GO:0005737">
    <property type="term" value="C:cytoplasm"/>
    <property type="evidence" value="ECO:0007669"/>
    <property type="project" value="TreeGrafter"/>
</dbReference>
<dbReference type="GO" id="GO:0008270">
    <property type="term" value="F:zinc ion binding"/>
    <property type="evidence" value="ECO:0007669"/>
    <property type="project" value="UniProtKB-UniRule"/>
</dbReference>
<keyword evidence="4" id="KW-1185">Reference proteome</keyword>
<dbReference type="GO" id="GO:0000151">
    <property type="term" value="C:ubiquitin ligase complex"/>
    <property type="evidence" value="ECO:0007669"/>
    <property type="project" value="TreeGrafter"/>
</dbReference>
<dbReference type="STRING" id="2094558.A0A314YPC7"/>
<keyword evidence="1" id="KW-0863">Zinc-finger</keyword>
<dbReference type="PANTHER" id="PTHR21497">
    <property type="entry name" value="UBIQUITIN LIGASE E3 ALPHA-RELATED"/>
    <property type="match status" value="1"/>
</dbReference>
<dbReference type="UniPathway" id="UPA00143"/>
<evidence type="ECO:0000256" key="1">
    <source>
        <dbReference type="RuleBase" id="RU366018"/>
    </source>
</evidence>
<comment type="function">
    <text evidence="1">Ubiquitin ligase protein which is a component of the N-end rule pathway. Recognizes and binds to proteins bearing specific N-terminal residues that are destabilizing according to the N-end rule, leading to their ubiquitination and subsequent degradation.</text>
</comment>
<dbReference type="InterPro" id="IPR039164">
    <property type="entry name" value="UBR1-like"/>
</dbReference>
<dbReference type="PANTHER" id="PTHR21497:SF53">
    <property type="entry name" value="E3 UBIQUITIN-PROTEIN LIGASE PRT6"/>
    <property type="match status" value="1"/>
</dbReference>
<comment type="caution">
    <text evidence="3">The sequence shown here is derived from an EMBL/GenBank/DDBJ whole genome shotgun (WGS) entry which is preliminary data.</text>
</comment>
<name>A0A314YPC7_PRUYE</name>
<dbReference type="GO" id="GO:0061630">
    <property type="term" value="F:ubiquitin protein ligase activity"/>
    <property type="evidence" value="ECO:0007669"/>
    <property type="project" value="UniProtKB-UniRule"/>
</dbReference>
<dbReference type="EMBL" id="PJQY01000557">
    <property type="protein sequence ID" value="PQQ09992.1"/>
    <property type="molecule type" value="Genomic_DNA"/>
</dbReference>